<proteinExistence type="inferred from homology"/>
<dbReference type="InterPro" id="IPR003869">
    <property type="entry name" value="Polysac_CapD-like"/>
</dbReference>
<evidence type="ECO:0000256" key="1">
    <source>
        <dbReference type="ARBA" id="ARBA00007430"/>
    </source>
</evidence>
<dbReference type="InterPro" id="IPR036291">
    <property type="entry name" value="NAD(P)-bd_dom_sf"/>
</dbReference>
<evidence type="ECO:0000259" key="2">
    <source>
        <dbReference type="Pfam" id="PF02719"/>
    </source>
</evidence>
<comment type="caution">
    <text evidence="3">The sequence shown here is derived from an EMBL/GenBank/DDBJ whole genome shotgun (WGS) entry which is preliminary data.</text>
</comment>
<dbReference type="CDD" id="cd05237">
    <property type="entry name" value="UDP_invert_4-6DH_SDR_e"/>
    <property type="match status" value="1"/>
</dbReference>
<reference evidence="3" key="1">
    <citation type="journal article" date="2020" name="mSystems">
        <title>Genome- and Community-Level Interaction Insights into Carbon Utilization and Element Cycling Functions of Hydrothermarchaeota in Hydrothermal Sediment.</title>
        <authorList>
            <person name="Zhou Z."/>
            <person name="Liu Y."/>
            <person name="Xu W."/>
            <person name="Pan J."/>
            <person name="Luo Z.H."/>
            <person name="Li M."/>
        </authorList>
    </citation>
    <scope>NUCLEOTIDE SEQUENCE [LARGE SCALE GENOMIC DNA]</scope>
    <source>
        <strain evidence="3">SpSt-776</strain>
    </source>
</reference>
<feature type="domain" description="Polysaccharide biosynthesis protein CapD-like" evidence="2">
    <location>
        <begin position="10"/>
        <end position="292"/>
    </location>
</feature>
<protein>
    <submittedName>
        <fullName evidence="3">SDR family NAD(P)-dependent oxidoreductase</fullName>
    </submittedName>
</protein>
<organism evidence="3">
    <name type="scientific">Desulfobacca acetoxidans</name>
    <dbReference type="NCBI Taxonomy" id="60893"/>
    <lineage>
        <taxon>Bacteria</taxon>
        <taxon>Pseudomonadati</taxon>
        <taxon>Thermodesulfobacteriota</taxon>
        <taxon>Desulfobaccia</taxon>
        <taxon>Desulfobaccales</taxon>
        <taxon>Desulfobaccaceae</taxon>
        <taxon>Desulfobacca</taxon>
    </lineage>
</organism>
<gene>
    <name evidence="3" type="ORF">ENV62_09920</name>
</gene>
<accession>A0A7C3WRW3</accession>
<dbReference type="Gene3D" id="3.40.50.720">
    <property type="entry name" value="NAD(P)-binding Rossmann-like Domain"/>
    <property type="match status" value="1"/>
</dbReference>
<dbReference type="AlphaFoldDB" id="A0A7C3WRW3"/>
<dbReference type="Pfam" id="PF02719">
    <property type="entry name" value="Polysacc_synt_2"/>
    <property type="match status" value="1"/>
</dbReference>
<dbReference type="SUPFAM" id="SSF51735">
    <property type="entry name" value="NAD(P)-binding Rossmann-fold domains"/>
    <property type="match status" value="1"/>
</dbReference>
<dbReference type="InterPro" id="IPR051203">
    <property type="entry name" value="Polysaccharide_Synthase-Rel"/>
</dbReference>
<comment type="similarity">
    <text evidence="1">Belongs to the polysaccharide synthase family.</text>
</comment>
<name>A0A7C3WRW3_9BACT</name>
<dbReference type="PANTHER" id="PTHR43318:SF2">
    <property type="entry name" value="UDP-N-ACETYLGLUCOSAMINE 4,6-DEHYDRATASE (INVERTING)"/>
    <property type="match status" value="1"/>
</dbReference>
<sequence>MKDFFQDKVILITGAAGSVGQELVRQLLHFNPAELRAVDNNETELFLLGEKHRETRKVNIYLGDVRDARKMENLCVKVDIIFHAAALKHVGLSEYNPFEAVQTNILGVKNVIQAALSHGVSRVIFTSSDKAVNPTNVMGTSKLMGERLMTAANIVNANGHQVFSSVRFGNVMGSRGSVVPIFASQISRGAPITVTDLNMTRFFMTLPEAARLVLEACTLACGGEVFVTKMPVIRILDLAQAMIDLLAPAYGFDPQELEIHFVGARSGEKLYEELLNVEEVSRTVELPGMFVILPALRSFYRKIQYSYNGASFRPVSRPYVSSLEKPLSVAEIKNFLLEHRVLEDFWPKYQPADFGSDRKFSGNSANLAMAHHS</sequence>
<dbReference type="PANTHER" id="PTHR43318">
    <property type="entry name" value="UDP-N-ACETYLGLUCOSAMINE 4,6-DEHYDRATASE"/>
    <property type="match status" value="1"/>
</dbReference>
<evidence type="ECO:0000313" key="3">
    <source>
        <dbReference type="EMBL" id="HGB15536.1"/>
    </source>
</evidence>
<dbReference type="EMBL" id="DTHB01000053">
    <property type="protein sequence ID" value="HGB15536.1"/>
    <property type="molecule type" value="Genomic_DNA"/>
</dbReference>